<feature type="region of interest" description="Disordered" evidence="1">
    <location>
        <begin position="1"/>
        <end position="107"/>
    </location>
</feature>
<dbReference type="AlphaFoldDB" id="A0A6J4VQ89"/>
<feature type="compositionally biased region" description="Pro residues" evidence="1">
    <location>
        <begin position="97"/>
        <end position="107"/>
    </location>
</feature>
<proteinExistence type="predicted"/>
<evidence type="ECO:0000313" key="2">
    <source>
        <dbReference type="EMBL" id="CAA9584646.1"/>
    </source>
</evidence>
<accession>A0A6J4VQ89</accession>
<dbReference type="EMBL" id="CADCWF010000371">
    <property type="protein sequence ID" value="CAA9584646.1"/>
    <property type="molecule type" value="Genomic_DNA"/>
</dbReference>
<protein>
    <submittedName>
        <fullName evidence="2">Uncharacterized protein</fullName>
    </submittedName>
</protein>
<organism evidence="2">
    <name type="scientific">uncultured Thermomicrobiales bacterium</name>
    <dbReference type="NCBI Taxonomy" id="1645740"/>
    <lineage>
        <taxon>Bacteria</taxon>
        <taxon>Pseudomonadati</taxon>
        <taxon>Thermomicrobiota</taxon>
        <taxon>Thermomicrobia</taxon>
        <taxon>Thermomicrobiales</taxon>
        <taxon>environmental samples</taxon>
    </lineage>
</organism>
<evidence type="ECO:0000256" key="1">
    <source>
        <dbReference type="SAM" id="MobiDB-lite"/>
    </source>
</evidence>
<feature type="compositionally biased region" description="Basic and acidic residues" evidence="1">
    <location>
        <begin position="19"/>
        <end position="38"/>
    </location>
</feature>
<sequence length="107" mass="11591">MRERLDPPTAKAGTRSRRGAGDKRIGPTIEAWERKGSEPEGNESSSGFLGSGKRASPTFRRTPKKRISVLFGWRSVEGELTAGGRPSGRTRHVAPVNQPPSPLDAIQ</sequence>
<name>A0A6J4VQ89_9BACT</name>
<gene>
    <name evidence="2" type="ORF">AVDCRST_MAG59-5302</name>
</gene>
<reference evidence="2" key="1">
    <citation type="submission" date="2020-02" db="EMBL/GenBank/DDBJ databases">
        <authorList>
            <person name="Meier V. D."/>
        </authorList>
    </citation>
    <scope>NUCLEOTIDE SEQUENCE</scope>
    <source>
        <strain evidence="2">AVDCRST_MAG59</strain>
    </source>
</reference>